<evidence type="ECO:0000313" key="3">
    <source>
        <dbReference type="RefSeq" id="XP_010515952.1"/>
    </source>
</evidence>
<keyword evidence="2" id="KW-1185">Reference proteome</keyword>
<evidence type="ECO:0000313" key="2">
    <source>
        <dbReference type="Proteomes" id="UP000694864"/>
    </source>
</evidence>
<reference evidence="3 4" key="3">
    <citation type="submission" date="2025-05" db="UniProtKB">
        <authorList>
            <consortium name="RefSeq"/>
        </authorList>
    </citation>
    <scope>IDENTIFICATION</scope>
    <source>
        <tissue evidence="3 4">Leaf</tissue>
    </source>
</reference>
<name>A0ABM0ZHV4_CAMSA</name>
<dbReference type="PANTHER" id="PTHR35481:SF1">
    <property type="entry name" value="DNA-DIRECTED RNA POLYMERASE SUBUNIT ALPHA"/>
    <property type="match status" value="1"/>
</dbReference>
<protein>
    <submittedName>
        <fullName evidence="3 4">Uncharacterized protein LOC104791702</fullName>
    </submittedName>
</protein>
<dbReference type="RefSeq" id="XP_010515952.1">
    <property type="nucleotide sequence ID" value="XM_010517650.2"/>
</dbReference>
<organism evidence="2 3">
    <name type="scientific">Camelina sativa</name>
    <name type="common">False flax</name>
    <name type="synonym">Myagrum sativum</name>
    <dbReference type="NCBI Taxonomy" id="90675"/>
    <lineage>
        <taxon>Eukaryota</taxon>
        <taxon>Viridiplantae</taxon>
        <taxon>Streptophyta</taxon>
        <taxon>Embryophyta</taxon>
        <taxon>Tracheophyta</taxon>
        <taxon>Spermatophyta</taxon>
        <taxon>Magnoliopsida</taxon>
        <taxon>eudicotyledons</taxon>
        <taxon>Gunneridae</taxon>
        <taxon>Pentapetalae</taxon>
        <taxon>rosids</taxon>
        <taxon>malvids</taxon>
        <taxon>Brassicales</taxon>
        <taxon>Brassicaceae</taxon>
        <taxon>Camelineae</taxon>
        <taxon>Camelina</taxon>
    </lineage>
</organism>
<dbReference type="InterPro" id="IPR057225">
    <property type="entry name" value="DUF7903"/>
</dbReference>
<sequence>MSYVPPHKRHENVGMRASSVLPSLRPKLNKNLASANTKIIYAKDCISRWFLVCSESEDNNFQLVPVSSLWRKDAKEKSLVILAKSEIGKLETPWLWVTEKVEDDLIMGFDRAKKTLLRYGSEDVKPRLIARFGKVVFHGVSSSEVLSLTDGPLSQCILENLKKTFHTNVPKSYFENIGYGVVHNMGFCVEEPKELYHVKVSDITRPDITISCKCMVDQQRKRLNFYKAELNALRHLNLDVSCLDQDLDMRLLVDSKGTLTNLSENEIKSLKELTDSAAIDPTVKGGLRWPLGQNSCADRYRVCGIWHTVTTTYRNQTLRLQIREADRYDFRTGIGGTSREVNIKLKALSTILIKEENVEKKCVSDMLKDCLKSVWYYFLKEI</sequence>
<feature type="domain" description="DUF7903" evidence="1">
    <location>
        <begin position="35"/>
        <end position="378"/>
    </location>
</feature>
<dbReference type="Proteomes" id="UP000694864">
    <property type="component" value="Chromosome 6"/>
</dbReference>
<dbReference type="Pfam" id="PF25475">
    <property type="entry name" value="DUF7903"/>
    <property type="match status" value="1"/>
</dbReference>
<reference evidence="2" key="2">
    <citation type="journal article" date="2014" name="Nat. Commun.">
        <title>The emerging biofuel crop Camelina sativa retains a highly undifferentiated hexaploid genome structure.</title>
        <authorList>
            <person name="Kagale S."/>
            <person name="Koh C."/>
            <person name="Nixon J."/>
            <person name="Bollina V."/>
            <person name="Clarke W.E."/>
            <person name="Tuteja R."/>
            <person name="Spillane C."/>
            <person name="Robinson S.J."/>
            <person name="Links M.G."/>
            <person name="Clarke C."/>
            <person name="Higgins E.E."/>
            <person name="Huebert T."/>
            <person name="Sharpe A.G."/>
            <person name="Parkin I.A."/>
        </authorList>
    </citation>
    <scope>NUCLEOTIDE SEQUENCE [LARGE SCALE GENOMIC DNA]</scope>
    <source>
        <strain evidence="2">r\DH55</strain>
    </source>
</reference>
<gene>
    <name evidence="3 4" type="primary">LOC104791702</name>
</gene>
<evidence type="ECO:0000313" key="4">
    <source>
        <dbReference type="RefSeq" id="XP_019102349.1"/>
    </source>
</evidence>
<accession>A0ABM0ZHV4</accession>
<evidence type="ECO:0000259" key="1">
    <source>
        <dbReference type="Pfam" id="PF25475"/>
    </source>
</evidence>
<reference evidence="2" key="1">
    <citation type="journal article" date="1997" name="Nucleic Acids Res.">
        <title>tRNAscan-SE: a program for improved detection of transfer RNA genes in genomic sequence.</title>
        <authorList>
            <person name="Lowe T.M."/>
            <person name="Eddy S.R."/>
        </authorList>
    </citation>
    <scope>NUCLEOTIDE SEQUENCE [LARGE SCALE GENOMIC DNA]</scope>
    <source>
        <strain evidence="2">r\DH55</strain>
    </source>
</reference>
<dbReference type="PANTHER" id="PTHR35481">
    <property type="entry name" value="DNA-DIRECTED RNA POLYMERASE SUBUNIT ALPHA"/>
    <property type="match status" value="1"/>
</dbReference>
<dbReference type="RefSeq" id="XP_019102349.1">
    <property type="nucleotide sequence ID" value="XM_019246804.1"/>
</dbReference>
<proteinExistence type="predicted"/>
<dbReference type="GeneID" id="104791702"/>